<reference evidence="9" key="1">
    <citation type="submission" date="2021-11" db="EMBL/GenBank/DDBJ databases">
        <title>BS-T2-15 a new species belonging to the Comamonadaceae family isolated from the soil of a French oak forest.</title>
        <authorList>
            <person name="Mieszkin S."/>
            <person name="Alain K."/>
        </authorList>
    </citation>
    <scope>NUCLEOTIDE SEQUENCE</scope>
    <source>
        <strain evidence="9">BS-T2-15</strain>
    </source>
</reference>
<comment type="caution">
    <text evidence="9">The sequence shown here is derived from an EMBL/GenBank/DDBJ whole genome shotgun (WGS) entry which is preliminary data.</text>
</comment>
<dbReference type="Proteomes" id="UP001139353">
    <property type="component" value="Unassembled WGS sequence"/>
</dbReference>
<evidence type="ECO:0000259" key="7">
    <source>
        <dbReference type="Pfam" id="PF02558"/>
    </source>
</evidence>
<feature type="domain" description="Ketopantoate reductase N-terminal" evidence="7">
    <location>
        <begin position="3"/>
        <end position="105"/>
    </location>
</feature>
<proteinExistence type="predicted"/>
<dbReference type="InterPro" id="IPR013752">
    <property type="entry name" value="KPA_reductase"/>
</dbReference>
<dbReference type="Gene3D" id="3.40.50.720">
    <property type="entry name" value="NAD(P)-binding Rossmann-like Domain"/>
    <property type="match status" value="1"/>
</dbReference>
<feature type="domain" description="Ketopantoate reductase C-terminal" evidence="8">
    <location>
        <begin position="198"/>
        <end position="316"/>
    </location>
</feature>
<dbReference type="AlphaFoldDB" id="A0A9X1YLR2"/>
<protein>
    <recommendedName>
        <fullName evidence="3">2-dehydropantoate 2-reductase</fullName>
        <ecNumber evidence="2">1.1.1.169</ecNumber>
    </recommendedName>
    <alternativeName>
        <fullName evidence="5">Ketopantoate reductase</fullName>
    </alternativeName>
</protein>
<dbReference type="GO" id="GO:0015940">
    <property type="term" value="P:pantothenate biosynthetic process"/>
    <property type="evidence" value="ECO:0007669"/>
    <property type="project" value="UniProtKB-KW"/>
</dbReference>
<comment type="pathway">
    <text evidence="1">Cofactor biosynthesis; (R)-pantothenate biosynthesis; (R)-pantoate from 3-methyl-2-oxobutanoate: step 2/2.</text>
</comment>
<dbReference type="EC" id="1.1.1.169" evidence="2"/>
<dbReference type="SUPFAM" id="SSF51735">
    <property type="entry name" value="NAD(P)-binding Rossmann-fold domains"/>
    <property type="match status" value="1"/>
</dbReference>
<evidence type="ECO:0000256" key="5">
    <source>
        <dbReference type="ARBA" id="ARBA00032024"/>
    </source>
</evidence>
<evidence type="ECO:0000256" key="1">
    <source>
        <dbReference type="ARBA" id="ARBA00004994"/>
    </source>
</evidence>
<sequence>MKVCIYGAGAIGLLIGARLAATGKHDVSAVARGMTLAALNEHGLRVDGFAGPISGPVRASADPAALGVQDVVVIAVKAPGLADVARRIAPLLGPHTLVVPAMNGVPWWFCQGLSGPAAGLALKSVDPDGGIAAHLPIDNVIGCVVHAAASVSEPGKAWNQMGRGLVIGEPRGGVSERVAALKTVLDEAGFETIASEMIQRDIWYKLWGNMTTNPISAITGATTDRVIGDELVRQLTSDAMLESGRIGERLGFAITQTPAERHAITRKLGAFKTSMLQDAEAGRAIELDSLVGAVRELGQHVGVATPLIDAIFGLARVFGQVHGLYPEAR</sequence>
<gene>
    <name evidence="9" type="ORF">LPC04_23305</name>
</gene>
<dbReference type="PANTHER" id="PTHR21708">
    <property type="entry name" value="PROBABLE 2-DEHYDROPANTOATE 2-REDUCTASE"/>
    <property type="match status" value="1"/>
</dbReference>
<dbReference type="Gene3D" id="1.10.1040.10">
    <property type="entry name" value="N-(1-d-carboxylethyl)-l-norvaline Dehydrogenase, domain 2"/>
    <property type="match status" value="1"/>
</dbReference>
<dbReference type="InterPro" id="IPR013332">
    <property type="entry name" value="KPR_N"/>
</dbReference>
<dbReference type="FunFam" id="1.10.1040.10:FF:000017">
    <property type="entry name" value="2-dehydropantoate 2-reductase"/>
    <property type="match status" value="1"/>
</dbReference>
<dbReference type="SUPFAM" id="SSF48179">
    <property type="entry name" value="6-phosphogluconate dehydrogenase C-terminal domain-like"/>
    <property type="match status" value="1"/>
</dbReference>
<dbReference type="GO" id="GO:0005737">
    <property type="term" value="C:cytoplasm"/>
    <property type="evidence" value="ECO:0007669"/>
    <property type="project" value="TreeGrafter"/>
</dbReference>
<evidence type="ECO:0000313" key="10">
    <source>
        <dbReference type="Proteomes" id="UP001139353"/>
    </source>
</evidence>
<evidence type="ECO:0000256" key="3">
    <source>
        <dbReference type="ARBA" id="ARBA00019465"/>
    </source>
</evidence>
<dbReference type="Pfam" id="PF02558">
    <property type="entry name" value="ApbA"/>
    <property type="match status" value="1"/>
</dbReference>
<keyword evidence="4" id="KW-0566">Pantothenate biosynthesis</keyword>
<name>A0A9X1YLR2_9BURK</name>
<evidence type="ECO:0000256" key="4">
    <source>
        <dbReference type="ARBA" id="ARBA00022655"/>
    </source>
</evidence>
<organism evidence="9 10">
    <name type="scientific">Scleromatobacter humisilvae</name>
    <dbReference type="NCBI Taxonomy" id="2897159"/>
    <lineage>
        <taxon>Bacteria</taxon>
        <taxon>Pseudomonadati</taxon>
        <taxon>Pseudomonadota</taxon>
        <taxon>Betaproteobacteria</taxon>
        <taxon>Burkholderiales</taxon>
        <taxon>Sphaerotilaceae</taxon>
        <taxon>Scleromatobacter</taxon>
    </lineage>
</organism>
<comment type="catalytic activity">
    <reaction evidence="6">
        <text>(R)-pantoate + NADP(+) = 2-dehydropantoate + NADPH + H(+)</text>
        <dbReference type="Rhea" id="RHEA:16233"/>
        <dbReference type="ChEBI" id="CHEBI:11561"/>
        <dbReference type="ChEBI" id="CHEBI:15378"/>
        <dbReference type="ChEBI" id="CHEBI:15980"/>
        <dbReference type="ChEBI" id="CHEBI:57783"/>
        <dbReference type="ChEBI" id="CHEBI:58349"/>
        <dbReference type="EC" id="1.1.1.169"/>
    </reaction>
</comment>
<dbReference type="InterPro" id="IPR013328">
    <property type="entry name" value="6PGD_dom2"/>
</dbReference>
<dbReference type="GO" id="GO:0008677">
    <property type="term" value="F:2-dehydropantoate 2-reductase activity"/>
    <property type="evidence" value="ECO:0007669"/>
    <property type="project" value="UniProtKB-EC"/>
</dbReference>
<dbReference type="EMBL" id="JAJLJH010000009">
    <property type="protein sequence ID" value="MCK9688649.1"/>
    <property type="molecule type" value="Genomic_DNA"/>
</dbReference>
<dbReference type="InterPro" id="IPR051402">
    <property type="entry name" value="KPR-Related"/>
</dbReference>
<dbReference type="Pfam" id="PF08546">
    <property type="entry name" value="ApbA_C"/>
    <property type="match status" value="1"/>
</dbReference>
<dbReference type="PANTHER" id="PTHR21708:SF45">
    <property type="entry name" value="2-DEHYDROPANTOATE 2-REDUCTASE"/>
    <property type="match status" value="1"/>
</dbReference>
<evidence type="ECO:0000259" key="8">
    <source>
        <dbReference type="Pfam" id="PF08546"/>
    </source>
</evidence>
<evidence type="ECO:0000313" key="9">
    <source>
        <dbReference type="EMBL" id="MCK9688649.1"/>
    </source>
</evidence>
<keyword evidence="10" id="KW-1185">Reference proteome</keyword>
<accession>A0A9X1YLR2</accession>
<dbReference type="InterPro" id="IPR008927">
    <property type="entry name" value="6-PGluconate_DH-like_C_sf"/>
</dbReference>
<dbReference type="RefSeq" id="WP_275684694.1">
    <property type="nucleotide sequence ID" value="NZ_JAJLJH010000009.1"/>
</dbReference>
<evidence type="ECO:0000256" key="2">
    <source>
        <dbReference type="ARBA" id="ARBA00013014"/>
    </source>
</evidence>
<evidence type="ECO:0000256" key="6">
    <source>
        <dbReference type="ARBA" id="ARBA00048793"/>
    </source>
</evidence>
<dbReference type="InterPro" id="IPR036291">
    <property type="entry name" value="NAD(P)-bd_dom_sf"/>
</dbReference>
<dbReference type="NCBIfam" id="NF005089">
    <property type="entry name" value="PRK06522.1-4"/>
    <property type="match status" value="1"/>
</dbReference>